<sequence length="186" mass="20944">METVKVKALMVPLDHYARVPEDATLAQAVLALEEVHEKFDDHYYKHRAVLVHDAEGRVIGKVGQLDVLKGLEPRFKEVGDLSMLSRFGFGSEFVKMMSRQFSLMEKPLNDICRKAAKVKVRDIMHTLTGGEYVDEEASVNEAIKQLVLGQHHSLLVTRGEEIVGVLRLSDVFLEVCRLIKACELEG</sequence>
<dbReference type="Gene3D" id="3.10.580.10">
    <property type="entry name" value="CBS-domain"/>
    <property type="match status" value="1"/>
</dbReference>
<dbReference type="InterPro" id="IPR046342">
    <property type="entry name" value="CBS_dom_sf"/>
</dbReference>
<dbReference type="InterPro" id="IPR000644">
    <property type="entry name" value="CBS_dom"/>
</dbReference>
<gene>
    <name evidence="3" type="ORF">FDQ92_04665</name>
</gene>
<keyword evidence="1" id="KW-0129">CBS domain</keyword>
<dbReference type="KEGG" id="dax:FDQ92_04665"/>
<evidence type="ECO:0000259" key="2">
    <source>
        <dbReference type="PROSITE" id="PS51371"/>
    </source>
</evidence>
<evidence type="ECO:0000256" key="1">
    <source>
        <dbReference type="PROSITE-ProRule" id="PRU00703"/>
    </source>
</evidence>
<dbReference type="Pfam" id="PF00571">
    <property type="entry name" value="CBS"/>
    <property type="match status" value="2"/>
</dbReference>
<dbReference type="OrthoDB" id="5470806at2"/>
<reference evidence="3 4" key="1">
    <citation type="submission" date="2019-05" db="EMBL/GenBank/DDBJ databases">
        <title>The Complete Genome Sequence of the n-alkane-degrading Desulfoglaeba alkanexedens ALDC reveals multiple alkylsuccinate synthase gene clusters.</title>
        <authorList>
            <person name="Callaghan A.V."/>
            <person name="Davidova I.A."/>
            <person name="Duncan K.E."/>
            <person name="Morris B."/>
            <person name="McInerney M.J."/>
        </authorList>
    </citation>
    <scope>NUCLEOTIDE SEQUENCE [LARGE SCALE GENOMIC DNA]</scope>
    <source>
        <strain evidence="3 4">ALDC</strain>
    </source>
</reference>
<dbReference type="EMBL" id="CP040098">
    <property type="protein sequence ID" value="QCQ21529.1"/>
    <property type="molecule type" value="Genomic_DNA"/>
</dbReference>
<keyword evidence="4" id="KW-1185">Reference proteome</keyword>
<accession>A0A4P8L188</accession>
<organism evidence="3 4">
    <name type="scientific">Desulfoglaeba alkanexedens ALDC</name>
    <dbReference type="NCBI Taxonomy" id="980445"/>
    <lineage>
        <taxon>Bacteria</taxon>
        <taxon>Pseudomonadati</taxon>
        <taxon>Thermodesulfobacteriota</taxon>
        <taxon>Syntrophobacteria</taxon>
        <taxon>Syntrophobacterales</taxon>
        <taxon>Syntrophobacteraceae</taxon>
        <taxon>Desulfoglaeba</taxon>
    </lineage>
</organism>
<evidence type="ECO:0000313" key="4">
    <source>
        <dbReference type="Proteomes" id="UP000298602"/>
    </source>
</evidence>
<dbReference type="RefSeq" id="WP_137423500.1">
    <property type="nucleotide sequence ID" value="NZ_CP040098.1"/>
</dbReference>
<protein>
    <submittedName>
        <fullName evidence="3">CBS domain-containing protein</fullName>
    </submittedName>
</protein>
<reference evidence="3 4" key="2">
    <citation type="submission" date="2019-05" db="EMBL/GenBank/DDBJ databases">
        <authorList>
            <person name="Suflita J.M."/>
            <person name="Marks C.R."/>
        </authorList>
    </citation>
    <scope>NUCLEOTIDE SEQUENCE [LARGE SCALE GENOMIC DNA]</scope>
    <source>
        <strain evidence="3 4">ALDC</strain>
    </source>
</reference>
<proteinExistence type="predicted"/>
<name>A0A4P8L188_9BACT</name>
<dbReference type="SUPFAM" id="SSF54631">
    <property type="entry name" value="CBS-domain pair"/>
    <property type="match status" value="1"/>
</dbReference>
<dbReference type="PROSITE" id="PS51371">
    <property type="entry name" value="CBS"/>
    <property type="match status" value="1"/>
</dbReference>
<dbReference type="AlphaFoldDB" id="A0A4P8L188"/>
<dbReference type="Proteomes" id="UP000298602">
    <property type="component" value="Chromosome"/>
</dbReference>
<feature type="domain" description="CBS" evidence="2">
    <location>
        <begin position="10"/>
        <end position="81"/>
    </location>
</feature>
<evidence type="ECO:0000313" key="3">
    <source>
        <dbReference type="EMBL" id="QCQ21529.1"/>
    </source>
</evidence>